<dbReference type="InterPro" id="IPR050706">
    <property type="entry name" value="Cyclic-di-GMP_PDE-like"/>
</dbReference>
<dbReference type="SUPFAM" id="SSF141868">
    <property type="entry name" value="EAL domain-like"/>
    <property type="match status" value="1"/>
</dbReference>
<evidence type="ECO:0000313" key="2">
    <source>
        <dbReference type="EMBL" id="AZK45020.1"/>
    </source>
</evidence>
<dbReference type="PANTHER" id="PTHR33121">
    <property type="entry name" value="CYCLIC DI-GMP PHOSPHODIESTERASE PDEF"/>
    <property type="match status" value="1"/>
</dbReference>
<accession>A0A3S8RPY6</accession>
<feature type="domain" description="EAL" evidence="1">
    <location>
        <begin position="103"/>
        <end position="349"/>
    </location>
</feature>
<evidence type="ECO:0000259" key="1">
    <source>
        <dbReference type="PROSITE" id="PS50883"/>
    </source>
</evidence>
<gene>
    <name evidence="2" type="ORF">EIM92_01440</name>
</gene>
<dbReference type="GO" id="GO:0071111">
    <property type="term" value="F:cyclic-guanylate-specific phosphodiesterase activity"/>
    <property type="evidence" value="ECO:0007669"/>
    <property type="project" value="InterPro"/>
</dbReference>
<proteinExistence type="predicted"/>
<dbReference type="PROSITE" id="PS50883">
    <property type="entry name" value="EAL"/>
    <property type="match status" value="1"/>
</dbReference>
<dbReference type="CDD" id="cd01948">
    <property type="entry name" value="EAL"/>
    <property type="match status" value="1"/>
</dbReference>
<dbReference type="SMART" id="SM00052">
    <property type="entry name" value="EAL"/>
    <property type="match status" value="1"/>
</dbReference>
<sequence>MESRRIAMIFSNGNAQSALEDRGCLRFRPFSASFIAHMQHMGYRSEQSFPDCQFSYRSKDELLFLLECTRKYNFMCGENLMVSLANEGSKKSSLWLKVCQMECRVRNSDVLAVIVDRLFENHIQPIVNAAEEIIGYEFLLRPSSKMRAFNPLELFARARESGLHSSLDQAARLAAIETSARHLPQGVKRFINFLPSSVEHPYRRLNDTFKKIEQLALDTRDFVFEVVETERIRHIAHLQHIFEVCRGQGISMALDDVGAGFSSVEEMSRLQPDYVKIDRSIVNGCRNDAHKQRQIRDIIRRAIDFGGKVLVEGVERREDFEFCLDSGAVLAQGYLFGRPQKPLEMQGLH</sequence>
<dbReference type="Pfam" id="PF00563">
    <property type="entry name" value="EAL"/>
    <property type="match status" value="1"/>
</dbReference>
<dbReference type="AlphaFoldDB" id="A0A3S8RPY6"/>
<organism evidence="2 3">
    <name type="scientific">Paenibacillus lentus</name>
    <dbReference type="NCBI Taxonomy" id="1338368"/>
    <lineage>
        <taxon>Bacteria</taxon>
        <taxon>Bacillati</taxon>
        <taxon>Bacillota</taxon>
        <taxon>Bacilli</taxon>
        <taxon>Bacillales</taxon>
        <taxon>Paenibacillaceae</taxon>
        <taxon>Paenibacillus</taxon>
    </lineage>
</organism>
<dbReference type="EMBL" id="CP034248">
    <property type="protein sequence ID" value="AZK45020.1"/>
    <property type="molecule type" value="Genomic_DNA"/>
</dbReference>
<keyword evidence="3" id="KW-1185">Reference proteome</keyword>
<reference evidence="2 3" key="1">
    <citation type="submission" date="2018-11" db="EMBL/GenBank/DDBJ databases">
        <title>Genome sequencing of Paenibacillus lentus DSM25539(T).</title>
        <authorList>
            <person name="Kook J.-K."/>
            <person name="Park S.-N."/>
            <person name="Lim Y.K."/>
        </authorList>
    </citation>
    <scope>NUCLEOTIDE SEQUENCE [LARGE SCALE GENOMIC DNA]</scope>
    <source>
        <strain evidence="2 3">DSM 25539</strain>
    </source>
</reference>
<dbReference type="Gene3D" id="3.20.20.450">
    <property type="entry name" value="EAL domain"/>
    <property type="match status" value="1"/>
</dbReference>
<dbReference type="KEGG" id="plen:EIM92_01440"/>
<protein>
    <submittedName>
        <fullName evidence="2">EAL domain-containing protein</fullName>
    </submittedName>
</protein>
<dbReference type="Proteomes" id="UP000273145">
    <property type="component" value="Chromosome"/>
</dbReference>
<name>A0A3S8RPY6_9BACL</name>
<dbReference type="InterPro" id="IPR035919">
    <property type="entry name" value="EAL_sf"/>
</dbReference>
<dbReference type="InterPro" id="IPR001633">
    <property type="entry name" value="EAL_dom"/>
</dbReference>
<evidence type="ECO:0000313" key="3">
    <source>
        <dbReference type="Proteomes" id="UP000273145"/>
    </source>
</evidence>
<dbReference type="PANTHER" id="PTHR33121:SF70">
    <property type="entry name" value="SIGNALING PROTEIN YKOW"/>
    <property type="match status" value="1"/>
</dbReference>
<dbReference type="OrthoDB" id="581425at2"/>